<name>A0ABY7LYZ7_STRAY</name>
<gene>
    <name evidence="1" type="ORF">O6R09_01325</name>
</gene>
<keyword evidence="2" id="KW-1185">Reference proteome</keyword>
<reference evidence="1 2" key="1">
    <citation type="submission" date="2022-12" db="EMBL/GenBank/DDBJ databases">
        <title>Streptococcus alactolyticus LGM, complete genome.</title>
        <authorList>
            <person name="Liu Z."/>
            <person name="Mu C."/>
            <person name="Zhu W."/>
        </authorList>
    </citation>
    <scope>NUCLEOTIDE SEQUENCE [LARGE SCALE GENOMIC DNA]</scope>
    <source>
        <strain evidence="1 2">LGM</strain>
    </source>
</reference>
<accession>A0ABY7LYZ7</accession>
<evidence type="ECO:0000313" key="1">
    <source>
        <dbReference type="EMBL" id="WBB06616.1"/>
    </source>
</evidence>
<dbReference type="GeneID" id="99637210"/>
<dbReference type="RefSeq" id="WP_264879716.1">
    <property type="nucleotide sequence ID" value="NZ_BRXN01000032.1"/>
</dbReference>
<organism evidence="1 2">
    <name type="scientific">Streptococcus alactolyticus</name>
    <dbReference type="NCBI Taxonomy" id="29389"/>
    <lineage>
        <taxon>Bacteria</taxon>
        <taxon>Bacillati</taxon>
        <taxon>Bacillota</taxon>
        <taxon>Bacilli</taxon>
        <taxon>Lactobacillales</taxon>
        <taxon>Streptococcaceae</taxon>
        <taxon>Streptococcus</taxon>
    </lineage>
</organism>
<dbReference type="EMBL" id="CP114883">
    <property type="protein sequence ID" value="WBB06616.1"/>
    <property type="molecule type" value="Genomic_DNA"/>
</dbReference>
<evidence type="ECO:0000313" key="2">
    <source>
        <dbReference type="Proteomes" id="UP001212085"/>
    </source>
</evidence>
<protein>
    <submittedName>
        <fullName evidence="1">Uncharacterized protein</fullName>
    </submittedName>
</protein>
<proteinExistence type="predicted"/>
<dbReference type="Proteomes" id="UP001212085">
    <property type="component" value="Chromosome"/>
</dbReference>
<sequence>MLKKLNLESFAELKYILQKDSSPKAFKKESSFTKVVQNYHTYIDQIFEKLNLTSVIKLLIKTNTLYLYGTGNEQKLEVEMLR</sequence>